<evidence type="ECO:0000256" key="3">
    <source>
        <dbReference type="SAM" id="Phobius"/>
    </source>
</evidence>
<protein>
    <recommendedName>
        <fullName evidence="6">Inhibitor of nuclear factor kappa-B kinase-interacting protein</fullName>
    </recommendedName>
</protein>
<keyword evidence="3" id="KW-0812">Transmembrane</keyword>
<name>A0AAW0MX66_9GOBI</name>
<dbReference type="Proteomes" id="UP001460270">
    <property type="component" value="Unassembled WGS sequence"/>
</dbReference>
<evidence type="ECO:0000313" key="5">
    <source>
        <dbReference type="Proteomes" id="UP001460270"/>
    </source>
</evidence>
<proteinExistence type="predicted"/>
<dbReference type="Gene3D" id="1.20.58.60">
    <property type="match status" value="1"/>
</dbReference>
<sequence length="361" mass="40733">MPNEVKQRKKTQPQKPNDDPTETTSEWDDPKVKAAVGHVSGGEKRSSLVDFKGIFCILSLTACGALSWIVFQQNERFSEIEARFQLLHDKTLPLIAMEEEIQTVSKKCENVQLKLEGLEAQKGLESGLKRLEQELIHLKDWAPGLSEKQSHLQTSFTTLRAAVGQIEEHTSAIAKDFMSKVASVRTDVRRMDGLRSELETLLSQVEELENKVSQVEHAMIKRIGDVLASSIDRVSTLRSSAERNSQAIEQLQRRIPELVSADKKLEEQLRNMESVRAKVIRTVTFASDLKPKVFTIKRDFGALEPQLSDLTLRIGQLAEDLTKREQEILELRQTLANLTTVETELGHETRQVSEIIGNSDQ</sequence>
<comment type="caution">
    <text evidence="4">The sequence shown here is derived from an EMBL/GenBank/DDBJ whole genome shotgun (WGS) entry which is preliminary data.</text>
</comment>
<feature type="coiled-coil region" evidence="1">
    <location>
        <begin position="191"/>
        <end position="278"/>
    </location>
</feature>
<dbReference type="AlphaFoldDB" id="A0AAW0MX66"/>
<keyword evidence="3" id="KW-1133">Transmembrane helix</keyword>
<dbReference type="PANTHER" id="PTHR21734">
    <property type="entry name" value="INHIBITOR OF NUCLEAR FACTOR KAPPA-B KINASE-INTERACTING PROTEIN"/>
    <property type="match status" value="1"/>
</dbReference>
<evidence type="ECO:0000313" key="4">
    <source>
        <dbReference type="EMBL" id="KAK7886119.1"/>
    </source>
</evidence>
<gene>
    <name evidence="4" type="ORF">WMY93_025740</name>
</gene>
<evidence type="ECO:0000256" key="1">
    <source>
        <dbReference type="SAM" id="Coils"/>
    </source>
</evidence>
<feature type="coiled-coil region" evidence="1">
    <location>
        <begin position="94"/>
        <end position="121"/>
    </location>
</feature>
<dbReference type="PANTHER" id="PTHR21734:SF10">
    <property type="entry name" value="INHIBITOR OF NUCLEAR FACTOR KAPPA-B KINASE-INTERACTING PROTEIN"/>
    <property type="match status" value="1"/>
</dbReference>
<keyword evidence="5" id="KW-1185">Reference proteome</keyword>
<reference evidence="5" key="1">
    <citation type="submission" date="2024-04" db="EMBL/GenBank/DDBJ databases">
        <title>Salinicola lusitanus LLJ914,a marine bacterium isolated from the Okinawa Trough.</title>
        <authorList>
            <person name="Li J."/>
        </authorList>
    </citation>
    <scope>NUCLEOTIDE SEQUENCE [LARGE SCALE GENOMIC DNA]</scope>
</reference>
<dbReference type="InterPro" id="IPR024152">
    <property type="entry name" value="Inh_kappa-B_kinase-int"/>
</dbReference>
<feature type="transmembrane region" description="Helical" evidence="3">
    <location>
        <begin position="53"/>
        <end position="71"/>
    </location>
</feature>
<organism evidence="4 5">
    <name type="scientific">Mugilogobius chulae</name>
    <name type="common">yellowstripe goby</name>
    <dbReference type="NCBI Taxonomy" id="88201"/>
    <lineage>
        <taxon>Eukaryota</taxon>
        <taxon>Metazoa</taxon>
        <taxon>Chordata</taxon>
        <taxon>Craniata</taxon>
        <taxon>Vertebrata</taxon>
        <taxon>Euteleostomi</taxon>
        <taxon>Actinopterygii</taxon>
        <taxon>Neopterygii</taxon>
        <taxon>Teleostei</taxon>
        <taxon>Neoteleostei</taxon>
        <taxon>Acanthomorphata</taxon>
        <taxon>Gobiaria</taxon>
        <taxon>Gobiiformes</taxon>
        <taxon>Gobioidei</taxon>
        <taxon>Gobiidae</taxon>
        <taxon>Gobionellinae</taxon>
        <taxon>Mugilogobius</taxon>
    </lineage>
</organism>
<accession>A0AAW0MX66</accession>
<feature type="region of interest" description="Disordered" evidence="2">
    <location>
        <begin position="1"/>
        <end position="29"/>
    </location>
</feature>
<keyword evidence="3" id="KW-0472">Membrane</keyword>
<dbReference type="EMBL" id="JBBPFD010000019">
    <property type="protein sequence ID" value="KAK7886119.1"/>
    <property type="molecule type" value="Genomic_DNA"/>
</dbReference>
<keyword evidence="1" id="KW-0175">Coiled coil</keyword>
<evidence type="ECO:0000256" key="2">
    <source>
        <dbReference type="SAM" id="MobiDB-lite"/>
    </source>
</evidence>
<evidence type="ECO:0008006" key="6">
    <source>
        <dbReference type="Google" id="ProtNLM"/>
    </source>
</evidence>